<comment type="caution">
    <text evidence="5">The sequence shown here is derived from an EMBL/GenBank/DDBJ whole genome shotgun (WGS) entry which is preliminary data.</text>
</comment>
<dbReference type="Gene3D" id="4.10.60.10">
    <property type="entry name" value="Zinc finger, CCHC-type"/>
    <property type="match status" value="1"/>
</dbReference>
<evidence type="ECO:0000256" key="3">
    <source>
        <dbReference type="SAM" id="MobiDB-lite"/>
    </source>
</evidence>
<keyword evidence="5" id="KW-0695">RNA-directed DNA polymerase</keyword>
<dbReference type="GO" id="GO:0003676">
    <property type="term" value="F:nucleic acid binding"/>
    <property type="evidence" value="ECO:0007669"/>
    <property type="project" value="InterPro"/>
</dbReference>
<keyword evidence="2" id="KW-0175">Coiled coil</keyword>
<dbReference type="AlphaFoldDB" id="A0A699H2R7"/>
<keyword evidence="5" id="KW-0808">Transferase</keyword>
<keyword evidence="5" id="KW-0548">Nucleotidyltransferase</keyword>
<reference evidence="5" key="1">
    <citation type="journal article" date="2019" name="Sci. Rep.">
        <title>Draft genome of Tanacetum cinerariifolium, the natural source of mosquito coil.</title>
        <authorList>
            <person name="Yamashiro T."/>
            <person name="Shiraishi A."/>
            <person name="Satake H."/>
            <person name="Nakayama K."/>
        </authorList>
    </citation>
    <scope>NUCLEOTIDE SEQUENCE</scope>
</reference>
<keyword evidence="1" id="KW-0862">Zinc</keyword>
<gene>
    <name evidence="5" type="ORF">Tci_293619</name>
</gene>
<feature type="domain" description="CCHC-type" evidence="4">
    <location>
        <begin position="179"/>
        <end position="194"/>
    </location>
</feature>
<proteinExistence type="predicted"/>
<accession>A0A699H2R7</accession>
<dbReference type="EMBL" id="BKCJ010095726">
    <property type="protein sequence ID" value="GEX21644.1"/>
    <property type="molecule type" value="Genomic_DNA"/>
</dbReference>
<protein>
    <submittedName>
        <fullName evidence="5">Reverse transcriptase domain-containing protein</fullName>
    </submittedName>
</protein>
<evidence type="ECO:0000259" key="4">
    <source>
        <dbReference type="PROSITE" id="PS50158"/>
    </source>
</evidence>
<dbReference type="SUPFAM" id="SSF57756">
    <property type="entry name" value="Retrovirus zinc finger-like domains"/>
    <property type="match status" value="1"/>
</dbReference>
<evidence type="ECO:0000256" key="1">
    <source>
        <dbReference type="PROSITE-ProRule" id="PRU00047"/>
    </source>
</evidence>
<sequence>MIDYALWEVIENGATLPKTQVVEGVTTLMPITTVEEKAQRRLEVKAKSTLMMGIPNEHQLTFNSLKDNKQLLEAVEKRFGFKRLNKADLDTMSMNDLYNNLMVYEPEVKVNTAHEVSTASTQVNAAYSTNIDNLSDVVICSFFASQPNSPQLKVLKKIEMKLTVNGNKKIGFDMSNVECYNCHKRRHFSRECRDLRNQDNKHKESSRRSVPIETANSTALVSCDGLGGYEWSDQVEEWHNYALMSFSSLSSDSKIFDNCKKWLGYENYNPVPPIYIGNFMPLTPDLSFTGLDEFANKPVAENCKAKSSKEETKVVMKNDDALIIEEWVSDNEEENISGLPLRPKLSIQLHAKIDGKKIIITESFVKRDLRLADKEGIDCLLNFTIFEQLTCMSPKTTAWNEFSSIMASAIICLATGQKFTFSKLILDSMIRNLDNVSGNFIVSKPSGSTESVVDKVVHKELGDRLVRAATTASSLEAEQDYGCGLGCQETIGDATAQTRVLELEKTKTTQQNEIDSLKRRVKKLEKRNRSRTHKLKRLYKVSLTARAGDEKSLGSEEVFVTVEEFVKDVNENVVEEVVNATKDSTATTTITTKEITLAQALKALKTSKPKVKGILIQDKKSQPKCCKLNLMRKKDLQERKLKDLKLKEFDKIQEMFEKAFRRVNTFEDFRTELVERKEKRAGEELIQESTKKQKVGNQGNVGNQNGNVVNENVQENVGNVLVNGNWVGCSYKEFLACNPKEYDGKGGAVVLNKWIEKMENVQDMSGCSIDQKVKYTVGSFVVYDDRRVFLSHEMQKLETMLWNHAMVEAGHAAYTDRFHELARLVLHLVTPKSRKIERYVYVLALQIHRMVAAMEPKTMQKAVWIFGALFDEAVRNGSIKKVKKRVIMGEPCKDKSGMGDNKRTRTGKRECGRLA</sequence>
<dbReference type="GO" id="GO:0003964">
    <property type="term" value="F:RNA-directed DNA polymerase activity"/>
    <property type="evidence" value="ECO:0007669"/>
    <property type="project" value="UniProtKB-KW"/>
</dbReference>
<name>A0A699H2R7_TANCI</name>
<feature type="coiled-coil region" evidence="2">
    <location>
        <begin position="500"/>
        <end position="534"/>
    </location>
</feature>
<feature type="region of interest" description="Disordered" evidence="3">
    <location>
        <begin position="687"/>
        <end position="706"/>
    </location>
</feature>
<dbReference type="InterPro" id="IPR036875">
    <property type="entry name" value="Znf_CCHC_sf"/>
</dbReference>
<dbReference type="InterPro" id="IPR001878">
    <property type="entry name" value="Znf_CCHC"/>
</dbReference>
<organism evidence="5">
    <name type="scientific">Tanacetum cinerariifolium</name>
    <name type="common">Dalmatian daisy</name>
    <name type="synonym">Chrysanthemum cinerariifolium</name>
    <dbReference type="NCBI Taxonomy" id="118510"/>
    <lineage>
        <taxon>Eukaryota</taxon>
        <taxon>Viridiplantae</taxon>
        <taxon>Streptophyta</taxon>
        <taxon>Embryophyta</taxon>
        <taxon>Tracheophyta</taxon>
        <taxon>Spermatophyta</taxon>
        <taxon>Magnoliopsida</taxon>
        <taxon>eudicotyledons</taxon>
        <taxon>Gunneridae</taxon>
        <taxon>Pentapetalae</taxon>
        <taxon>asterids</taxon>
        <taxon>campanulids</taxon>
        <taxon>Asterales</taxon>
        <taxon>Asteraceae</taxon>
        <taxon>Asteroideae</taxon>
        <taxon>Anthemideae</taxon>
        <taxon>Anthemidinae</taxon>
        <taxon>Tanacetum</taxon>
    </lineage>
</organism>
<keyword evidence="1" id="KW-0863">Zinc-finger</keyword>
<dbReference type="GO" id="GO:0008270">
    <property type="term" value="F:zinc ion binding"/>
    <property type="evidence" value="ECO:0007669"/>
    <property type="project" value="UniProtKB-KW"/>
</dbReference>
<feature type="compositionally biased region" description="Low complexity" evidence="3">
    <location>
        <begin position="695"/>
        <end position="706"/>
    </location>
</feature>
<feature type="region of interest" description="Disordered" evidence="3">
    <location>
        <begin position="893"/>
        <end position="915"/>
    </location>
</feature>
<evidence type="ECO:0000256" key="2">
    <source>
        <dbReference type="SAM" id="Coils"/>
    </source>
</evidence>
<evidence type="ECO:0000313" key="5">
    <source>
        <dbReference type="EMBL" id="GEX21644.1"/>
    </source>
</evidence>
<keyword evidence="1" id="KW-0479">Metal-binding</keyword>
<dbReference type="PROSITE" id="PS50158">
    <property type="entry name" value="ZF_CCHC"/>
    <property type="match status" value="1"/>
</dbReference>